<name>A0A0F9HB62_9ZZZZ</name>
<evidence type="ECO:0008006" key="2">
    <source>
        <dbReference type="Google" id="ProtNLM"/>
    </source>
</evidence>
<sequence length="115" mass="13200">MEVHELDQEFAEVPLRTFHGPIVYKIYLGSVLMYIGESAFGLARVLAPAHQHAEIIRHEMARLEIMSCNSSREALDAEAALIKFHSPPLNKGRVIGETKLERLHRLQDDRRKRTK</sequence>
<accession>A0A0F9HB62</accession>
<dbReference type="EMBL" id="LAZR01017463">
    <property type="protein sequence ID" value="KKM00307.1"/>
    <property type="molecule type" value="Genomic_DNA"/>
</dbReference>
<comment type="caution">
    <text evidence="1">The sequence shown here is derived from an EMBL/GenBank/DDBJ whole genome shotgun (WGS) entry which is preliminary data.</text>
</comment>
<dbReference type="AlphaFoldDB" id="A0A0F9HB62"/>
<reference evidence="1" key="1">
    <citation type="journal article" date="2015" name="Nature">
        <title>Complex archaea that bridge the gap between prokaryotes and eukaryotes.</title>
        <authorList>
            <person name="Spang A."/>
            <person name="Saw J.H."/>
            <person name="Jorgensen S.L."/>
            <person name="Zaremba-Niedzwiedzka K."/>
            <person name="Martijn J."/>
            <person name="Lind A.E."/>
            <person name="van Eijk R."/>
            <person name="Schleper C."/>
            <person name="Guy L."/>
            <person name="Ettema T.J."/>
        </authorList>
    </citation>
    <scope>NUCLEOTIDE SEQUENCE</scope>
</reference>
<organism evidence="1">
    <name type="scientific">marine sediment metagenome</name>
    <dbReference type="NCBI Taxonomy" id="412755"/>
    <lineage>
        <taxon>unclassified sequences</taxon>
        <taxon>metagenomes</taxon>
        <taxon>ecological metagenomes</taxon>
    </lineage>
</organism>
<proteinExistence type="predicted"/>
<protein>
    <recommendedName>
        <fullName evidence="2">GIY-YIG domain-containing protein</fullName>
    </recommendedName>
</protein>
<evidence type="ECO:0000313" key="1">
    <source>
        <dbReference type="EMBL" id="KKM00307.1"/>
    </source>
</evidence>
<gene>
    <name evidence="1" type="ORF">LCGC14_1805720</name>
</gene>